<dbReference type="Gene3D" id="3.30.530.20">
    <property type="match status" value="1"/>
</dbReference>
<dbReference type="Pfam" id="PF08327">
    <property type="entry name" value="AHSA1"/>
    <property type="match status" value="1"/>
</dbReference>
<dbReference type="Proteomes" id="UP001261624">
    <property type="component" value="Unassembled WGS sequence"/>
</dbReference>
<feature type="domain" description="Activator of Hsp90 ATPase homologue 1/2-like C-terminal" evidence="2">
    <location>
        <begin position="25"/>
        <end position="150"/>
    </location>
</feature>
<protein>
    <submittedName>
        <fullName evidence="3">SRPBCC family protein</fullName>
    </submittedName>
</protein>
<dbReference type="CDD" id="cd08899">
    <property type="entry name" value="SRPBCC_CalC_Aha1-like_6"/>
    <property type="match status" value="1"/>
</dbReference>
<dbReference type="InterPro" id="IPR023393">
    <property type="entry name" value="START-like_dom_sf"/>
</dbReference>
<keyword evidence="4" id="KW-1185">Reference proteome</keyword>
<gene>
    <name evidence="3" type="ORF">RM549_10110</name>
</gene>
<dbReference type="RefSeq" id="WP_311684358.1">
    <property type="nucleotide sequence ID" value="NZ_JAVRHM010000010.1"/>
</dbReference>
<evidence type="ECO:0000313" key="3">
    <source>
        <dbReference type="EMBL" id="MDT0690139.1"/>
    </source>
</evidence>
<accession>A0ABU3E2C1</accession>
<dbReference type="SUPFAM" id="SSF55961">
    <property type="entry name" value="Bet v1-like"/>
    <property type="match status" value="1"/>
</dbReference>
<evidence type="ECO:0000313" key="4">
    <source>
        <dbReference type="Proteomes" id="UP001261624"/>
    </source>
</evidence>
<dbReference type="EMBL" id="JAVRHM010000010">
    <property type="protein sequence ID" value="MDT0690139.1"/>
    <property type="molecule type" value="Genomic_DNA"/>
</dbReference>
<evidence type="ECO:0000259" key="2">
    <source>
        <dbReference type="Pfam" id="PF08327"/>
    </source>
</evidence>
<comment type="caution">
    <text evidence="3">The sequence shown here is derived from an EMBL/GenBank/DDBJ whole genome shotgun (WGS) entry which is preliminary data.</text>
</comment>
<evidence type="ECO:0000256" key="1">
    <source>
        <dbReference type="ARBA" id="ARBA00006817"/>
    </source>
</evidence>
<comment type="similarity">
    <text evidence="1">Belongs to the AHA1 family.</text>
</comment>
<reference evidence="3 4" key="1">
    <citation type="submission" date="2023-09" db="EMBL/GenBank/DDBJ databases">
        <authorList>
            <person name="Rey-Velasco X."/>
        </authorList>
    </citation>
    <scope>NUCLEOTIDE SEQUENCE [LARGE SCALE GENOMIC DNA]</scope>
    <source>
        <strain evidence="3 4">F188</strain>
    </source>
</reference>
<dbReference type="InterPro" id="IPR013538">
    <property type="entry name" value="ASHA1/2-like_C"/>
</dbReference>
<sequence length="177" mass="20243">MQKYGRITSPGTVKFERTFQNKILEVWNYLTDSDKRGLWLASGNMQLEVGGEVKLVFQHRNLSMQEDSVPEKFKDKSDGETLNEKVVQLDPPEVLGFTWNDDSLVTFELSSRENNTHLLLTHENLGKNQGTLIAVCSGWHAHLNILSDRLEGLEPKGFWTTYNEIEAEYVQRIAADD</sequence>
<organism evidence="3 4">
    <name type="scientific">Autumnicola patrickiae</name>
    <dbReference type="NCBI Taxonomy" id="3075591"/>
    <lineage>
        <taxon>Bacteria</taxon>
        <taxon>Pseudomonadati</taxon>
        <taxon>Bacteroidota</taxon>
        <taxon>Flavobacteriia</taxon>
        <taxon>Flavobacteriales</taxon>
        <taxon>Flavobacteriaceae</taxon>
        <taxon>Autumnicola</taxon>
    </lineage>
</organism>
<name>A0ABU3E2C1_9FLAO</name>
<proteinExistence type="inferred from homology"/>